<dbReference type="GO" id="GO:0000082">
    <property type="term" value="P:G1/S transition of mitotic cell cycle"/>
    <property type="evidence" value="ECO:0000318"/>
    <property type="project" value="GO_Central"/>
</dbReference>
<evidence type="ECO:0000256" key="1">
    <source>
        <dbReference type="ARBA" id="ARBA00022618"/>
    </source>
</evidence>
<dbReference type="CDD" id="cd20529">
    <property type="entry name" value="CYCLIN_CCNJ-like_rpt2"/>
    <property type="match status" value="1"/>
</dbReference>
<dbReference type="InterPro" id="IPR039361">
    <property type="entry name" value="Cyclin"/>
</dbReference>
<dbReference type="SMART" id="SM01332">
    <property type="entry name" value="Cyclin_C"/>
    <property type="match status" value="1"/>
</dbReference>
<dbReference type="GO" id="GO:0005737">
    <property type="term" value="C:cytoplasm"/>
    <property type="evidence" value="ECO:0000318"/>
    <property type="project" value="GO_Central"/>
</dbReference>
<protein>
    <recommendedName>
        <fullName evidence="5">Cyclin-J-like protein</fullName>
    </recommendedName>
</protein>
<comment type="similarity">
    <text evidence="4">Belongs to the cyclin family. Cyclin J subfamily.</text>
</comment>
<dbReference type="EMBL" id="DS469510">
    <property type="protein sequence ID" value="EDO49306.1"/>
    <property type="molecule type" value="Genomic_DNA"/>
</dbReference>
<dbReference type="GO" id="GO:0000307">
    <property type="term" value="C:cyclin-dependent protein kinase holoenzyme complex"/>
    <property type="evidence" value="ECO:0000318"/>
    <property type="project" value="GO_Central"/>
</dbReference>
<evidence type="ECO:0000256" key="6">
    <source>
        <dbReference type="RuleBase" id="RU000383"/>
    </source>
</evidence>
<dbReference type="Pfam" id="PF00134">
    <property type="entry name" value="Cyclin_N"/>
    <property type="match status" value="1"/>
</dbReference>
<keyword evidence="10" id="KW-1185">Reference proteome</keyword>
<evidence type="ECO:0000256" key="5">
    <source>
        <dbReference type="ARBA" id="ARBA00069543"/>
    </source>
</evidence>
<dbReference type="FunCoup" id="A7RH79">
    <property type="interactions" value="75"/>
</dbReference>
<dbReference type="PhylomeDB" id="A7RH79"/>
<dbReference type="GO" id="GO:0016538">
    <property type="term" value="F:cyclin-dependent protein serine/threonine kinase regulator activity"/>
    <property type="evidence" value="ECO:0000318"/>
    <property type="project" value="GO_Central"/>
</dbReference>
<dbReference type="OrthoDB" id="285802at2759"/>
<dbReference type="GO" id="GO:0005815">
    <property type="term" value="C:microtubule organizing center"/>
    <property type="evidence" value="ECO:0000318"/>
    <property type="project" value="GO_Central"/>
</dbReference>
<feature type="domain" description="Cyclin-like" evidence="7">
    <location>
        <begin position="142"/>
        <end position="238"/>
    </location>
</feature>
<dbReference type="PIRSF" id="PIRSF001771">
    <property type="entry name" value="Cyclin_A_B_D_E"/>
    <property type="match status" value="1"/>
</dbReference>
<evidence type="ECO:0000256" key="2">
    <source>
        <dbReference type="ARBA" id="ARBA00023127"/>
    </source>
</evidence>
<dbReference type="SMART" id="SM00385">
    <property type="entry name" value="CYCLIN"/>
    <property type="match status" value="2"/>
</dbReference>
<evidence type="ECO:0000313" key="10">
    <source>
        <dbReference type="Proteomes" id="UP000001593"/>
    </source>
</evidence>
<dbReference type="InterPro" id="IPR004367">
    <property type="entry name" value="Cyclin_C-dom"/>
</dbReference>
<keyword evidence="3" id="KW-0131">Cell cycle</keyword>
<reference evidence="9 10" key="1">
    <citation type="journal article" date="2007" name="Science">
        <title>Sea anemone genome reveals ancestral eumetazoan gene repertoire and genomic organization.</title>
        <authorList>
            <person name="Putnam N.H."/>
            <person name="Srivastava M."/>
            <person name="Hellsten U."/>
            <person name="Dirks B."/>
            <person name="Chapman J."/>
            <person name="Salamov A."/>
            <person name="Terry A."/>
            <person name="Shapiro H."/>
            <person name="Lindquist E."/>
            <person name="Kapitonov V.V."/>
            <person name="Jurka J."/>
            <person name="Genikhovich G."/>
            <person name="Grigoriev I.V."/>
            <person name="Lucas S.M."/>
            <person name="Steele R.E."/>
            <person name="Finnerty J.R."/>
            <person name="Technau U."/>
            <person name="Martindale M.Q."/>
            <person name="Rokhsar D.S."/>
        </authorList>
    </citation>
    <scope>NUCLEOTIDE SEQUENCE [LARGE SCALE GENOMIC DNA]</scope>
    <source>
        <strain evidence="10">CH2 X CH6</strain>
    </source>
</reference>
<dbReference type="STRING" id="45351.A7RH79"/>
<dbReference type="Proteomes" id="UP000001593">
    <property type="component" value="Unassembled WGS sequence"/>
</dbReference>
<keyword evidence="1" id="KW-0132">Cell division</keyword>
<sequence length="238" mass="27801">MVEECSSSSLASDIHEVLREKEARIPNFMAASPQLKIRRYLVDWLAVIGEKLGSSHGVVHLAIYYMDFFMDKFIIQESQLHLLALTALLLAAKFDENENQIPDISTLNKFVNNTYQHAEYHQMELLLLEFFNWNIDLPTPVQFLEYYLAKATIDYKESEMTIDYKKTSTYLRKYVYYFLEISFQDHTFLSFSPSLITSSCIAASRICLNLIPSWTNELSKVTNYDWDKIAHCTEIMLR</sequence>
<dbReference type="InterPro" id="IPR013763">
    <property type="entry name" value="Cyclin-like_dom"/>
</dbReference>
<dbReference type="InterPro" id="IPR036915">
    <property type="entry name" value="Cyclin-like_sf"/>
</dbReference>
<dbReference type="OMA" id="WDLCLPT"/>
<evidence type="ECO:0000256" key="3">
    <source>
        <dbReference type="ARBA" id="ARBA00023306"/>
    </source>
</evidence>
<dbReference type="KEGG" id="nve:5521580"/>
<evidence type="ECO:0000313" key="9">
    <source>
        <dbReference type="EMBL" id="EDO49306.1"/>
    </source>
</evidence>
<dbReference type="HOGENOM" id="CLU_063883_2_0_1"/>
<dbReference type="SUPFAM" id="SSF47954">
    <property type="entry name" value="Cyclin-like"/>
    <property type="match status" value="2"/>
</dbReference>
<dbReference type="GO" id="GO:0005634">
    <property type="term" value="C:nucleus"/>
    <property type="evidence" value="ECO:0000318"/>
    <property type="project" value="GO_Central"/>
</dbReference>
<name>A7RH79_NEMVE</name>
<dbReference type="PANTHER" id="PTHR10177">
    <property type="entry name" value="CYCLINS"/>
    <property type="match status" value="1"/>
</dbReference>
<dbReference type="FunFam" id="1.10.472.10:FF:000010">
    <property type="entry name" value="G1/S-specific cyclin Cln1"/>
    <property type="match status" value="1"/>
</dbReference>
<dbReference type="eggNOG" id="ENOG502QWGF">
    <property type="taxonomic scope" value="Eukaryota"/>
</dbReference>
<dbReference type="AlphaFoldDB" id="A7RH79"/>
<feature type="domain" description="Cyclin C-terminal" evidence="8">
    <location>
        <begin position="138"/>
        <end position="238"/>
    </location>
</feature>
<proteinExistence type="inferred from homology"/>
<dbReference type="GO" id="GO:0051301">
    <property type="term" value="P:cell division"/>
    <property type="evidence" value="ECO:0007669"/>
    <property type="project" value="UniProtKB-KW"/>
</dbReference>
<dbReference type="Gene3D" id="1.10.472.10">
    <property type="entry name" value="Cyclin-like"/>
    <property type="match status" value="2"/>
</dbReference>
<feature type="domain" description="Cyclin-like" evidence="7">
    <location>
        <begin position="43"/>
        <end position="129"/>
    </location>
</feature>
<keyword evidence="2 6" id="KW-0195">Cyclin</keyword>
<dbReference type="CDD" id="cd20528">
    <property type="entry name" value="CYCLIN_CCNJ-like_rpt1"/>
    <property type="match status" value="1"/>
</dbReference>
<dbReference type="InterPro" id="IPR046965">
    <property type="entry name" value="Cyclin_A/B-like"/>
</dbReference>
<dbReference type="InterPro" id="IPR006671">
    <property type="entry name" value="Cyclin_N"/>
</dbReference>
<evidence type="ECO:0000259" key="8">
    <source>
        <dbReference type="SMART" id="SM01332"/>
    </source>
</evidence>
<dbReference type="GO" id="GO:0051726">
    <property type="term" value="P:regulation of cell cycle"/>
    <property type="evidence" value="ECO:0007669"/>
    <property type="project" value="UniProtKB-ARBA"/>
</dbReference>
<evidence type="ECO:0000256" key="4">
    <source>
        <dbReference type="ARBA" id="ARBA00061243"/>
    </source>
</evidence>
<dbReference type="Pfam" id="PF02984">
    <property type="entry name" value="Cyclin_C"/>
    <property type="match status" value="1"/>
</dbReference>
<accession>A7RH79</accession>
<gene>
    <name evidence="9" type="ORF">NEMVEDRAFT_v1g81761</name>
</gene>
<evidence type="ECO:0000259" key="7">
    <source>
        <dbReference type="SMART" id="SM00385"/>
    </source>
</evidence>
<organism evidence="9 10">
    <name type="scientific">Nematostella vectensis</name>
    <name type="common">Starlet sea anemone</name>
    <dbReference type="NCBI Taxonomy" id="45351"/>
    <lineage>
        <taxon>Eukaryota</taxon>
        <taxon>Metazoa</taxon>
        <taxon>Cnidaria</taxon>
        <taxon>Anthozoa</taxon>
        <taxon>Hexacorallia</taxon>
        <taxon>Actiniaria</taxon>
        <taxon>Edwardsiidae</taxon>
        <taxon>Nematostella</taxon>
    </lineage>
</organism>
<dbReference type="InParanoid" id="A7RH79"/>
<dbReference type="FunFam" id="1.10.472.10:FF:000047">
    <property type="entry name" value="Cyclin J like"/>
    <property type="match status" value="1"/>
</dbReference>